<dbReference type="Proteomes" id="UP001189429">
    <property type="component" value="Unassembled WGS sequence"/>
</dbReference>
<dbReference type="EMBL" id="CAUYUJ010018993">
    <property type="protein sequence ID" value="CAK0887846.1"/>
    <property type="molecule type" value="Genomic_DNA"/>
</dbReference>
<evidence type="ECO:0000313" key="2">
    <source>
        <dbReference type="EMBL" id="CAK0887846.1"/>
    </source>
</evidence>
<accession>A0ABN9WQU3</accession>
<name>A0ABN9WQU3_9DINO</name>
<feature type="non-terminal residue" evidence="2">
    <location>
        <position position="551"/>
    </location>
</feature>
<comment type="caution">
    <text evidence="2">The sequence shown here is derived from an EMBL/GenBank/DDBJ whole genome shotgun (WGS) entry which is preliminary data.</text>
</comment>
<sequence length="551" mass="57753">MHVHGFRGVPSPVRVAQVLAAAAARLGIQLGAGDAVTPYLIGGGGGARPRPGAVGAAAAAGGLVAAPAAGGGMPPAGVLVAGPPAAPAPAGGAPAVAAGVAGLAAVLGGAPAADARIQSVTYDLQGQRHADFRTAVMGMSEGAFPDWPVRGPGAALWVLKFMEAHGGTPTGRHSRWLSETRLQGHEPGVDERERACRTLERMVIYDQLNVANLASGEMLARTVQLQEERYRDRAAPAVDSGSLDAHVLMGTDQLRGNVRVAPLLQDHIKDELTKMNAYRKEQRKAREERDLARKNKKGTKGDKGSGKVPDDALWHDWANDAIDVMDAVCAPGAQPSSLGLAEGQRASLARIQSAFACLKPIVEDEGFPEGALSDLLSGSPLCASGGPRRPYSRDLISWPDAGDDPVPLTKVVAGPGAQWLRDWSTKMLRGREAADALLQQVCPRGPYVDPHLAFSPATFADFLAEMLQRKMICFEAEDPSIKPIGVFCVAKKSNRLRLIFDTRTANANFTDPPATALPSAAAFAGLEAPGGRVVVAAGDIDSAFYRMLMPE</sequence>
<evidence type="ECO:0000313" key="3">
    <source>
        <dbReference type="Proteomes" id="UP001189429"/>
    </source>
</evidence>
<proteinExistence type="predicted"/>
<organism evidence="2 3">
    <name type="scientific">Prorocentrum cordatum</name>
    <dbReference type="NCBI Taxonomy" id="2364126"/>
    <lineage>
        <taxon>Eukaryota</taxon>
        <taxon>Sar</taxon>
        <taxon>Alveolata</taxon>
        <taxon>Dinophyceae</taxon>
        <taxon>Prorocentrales</taxon>
        <taxon>Prorocentraceae</taxon>
        <taxon>Prorocentrum</taxon>
    </lineage>
</organism>
<protein>
    <submittedName>
        <fullName evidence="2">Uncharacterized protein</fullName>
    </submittedName>
</protein>
<feature type="region of interest" description="Disordered" evidence="1">
    <location>
        <begin position="279"/>
        <end position="312"/>
    </location>
</feature>
<keyword evidence="3" id="KW-1185">Reference proteome</keyword>
<gene>
    <name evidence="2" type="ORF">PCOR1329_LOCUS68793</name>
</gene>
<reference evidence="2" key="1">
    <citation type="submission" date="2023-10" db="EMBL/GenBank/DDBJ databases">
        <authorList>
            <person name="Chen Y."/>
            <person name="Shah S."/>
            <person name="Dougan E. K."/>
            <person name="Thang M."/>
            <person name="Chan C."/>
        </authorList>
    </citation>
    <scope>NUCLEOTIDE SEQUENCE [LARGE SCALE GENOMIC DNA]</scope>
</reference>
<evidence type="ECO:0000256" key="1">
    <source>
        <dbReference type="SAM" id="MobiDB-lite"/>
    </source>
</evidence>